<evidence type="ECO:0000313" key="3">
    <source>
        <dbReference type="EMBL" id="MDG4945568.1"/>
    </source>
</evidence>
<sequence>MIFSIGLANANLPMDDIDLTKVAVVDTKEKVVLYPNPATTTSEIKVISDKSRIVEVSVYSLLGNKLFERAYSGDDKTIQLNVQNYKKGKYLVKIIFSDGTSEVKALIKQ</sequence>
<dbReference type="Pfam" id="PF18962">
    <property type="entry name" value="Por_Secre_tail"/>
    <property type="match status" value="1"/>
</dbReference>
<name>A0A9X4RTY7_9FLAO</name>
<evidence type="ECO:0000256" key="1">
    <source>
        <dbReference type="ARBA" id="ARBA00022729"/>
    </source>
</evidence>
<keyword evidence="4" id="KW-1185">Reference proteome</keyword>
<dbReference type="RefSeq" id="WP_304420152.1">
    <property type="nucleotide sequence ID" value="NZ_JANCMU010000001.1"/>
</dbReference>
<feature type="domain" description="Secretion system C-terminal sorting" evidence="2">
    <location>
        <begin position="33"/>
        <end position="104"/>
    </location>
</feature>
<dbReference type="Proteomes" id="UP001152599">
    <property type="component" value="Unassembled WGS sequence"/>
</dbReference>
<evidence type="ECO:0000259" key="2">
    <source>
        <dbReference type="Pfam" id="PF18962"/>
    </source>
</evidence>
<dbReference type="NCBIfam" id="TIGR04183">
    <property type="entry name" value="Por_Secre_tail"/>
    <property type="match status" value="1"/>
</dbReference>
<keyword evidence="1" id="KW-0732">Signal</keyword>
<reference evidence="3" key="1">
    <citation type="submission" date="2022-07" db="EMBL/GenBank/DDBJ databases">
        <title>Description and genome-wide analysis of Profundicola chukchiensis gen. nov., sp. nov., marine bacteria isolated from bottom sediments of the Chukchi Sea.</title>
        <authorList>
            <person name="Romanenko L."/>
            <person name="Otstavnykh N."/>
            <person name="Kurilenko V."/>
            <person name="Eremeev V."/>
            <person name="Velansky P."/>
            <person name="Mikhailov V."/>
            <person name="Isaeva M."/>
        </authorList>
    </citation>
    <scope>NUCLEOTIDE SEQUENCE</scope>
    <source>
        <strain evidence="3">KMM 9713</strain>
    </source>
</reference>
<proteinExistence type="predicted"/>
<accession>A0A9X4RTY7</accession>
<protein>
    <submittedName>
        <fullName evidence="3">T9SS type A sorting domain-containing protein</fullName>
    </submittedName>
</protein>
<dbReference type="AlphaFoldDB" id="A0A9X4RTY7"/>
<organism evidence="3 4">
    <name type="scientific">Profundicola chukchiensis</name>
    <dbReference type="NCBI Taxonomy" id="2961959"/>
    <lineage>
        <taxon>Bacteria</taxon>
        <taxon>Pseudomonadati</taxon>
        <taxon>Bacteroidota</taxon>
        <taxon>Flavobacteriia</taxon>
        <taxon>Flavobacteriales</taxon>
        <taxon>Weeksellaceae</taxon>
        <taxon>Profundicola</taxon>
    </lineage>
</organism>
<gene>
    <name evidence="3" type="ORF">NMK71_04010</name>
</gene>
<dbReference type="EMBL" id="JANCMU010000001">
    <property type="protein sequence ID" value="MDG4945568.1"/>
    <property type="molecule type" value="Genomic_DNA"/>
</dbReference>
<evidence type="ECO:0000313" key="4">
    <source>
        <dbReference type="Proteomes" id="UP001152599"/>
    </source>
</evidence>
<dbReference type="InterPro" id="IPR026444">
    <property type="entry name" value="Secre_tail"/>
</dbReference>
<comment type="caution">
    <text evidence="3">The sequence shown here is derived from an EMBL/GenBank/DDBJ whole genome shotgun (WGS) entry which is preliminary data.</text>
</comment>